<proteinExistence type="predicted"/>
<dbReference type="Pfam" id="PF00176">
    <property type="entry name" value="SNF2-rel_dom"/>
    <property type="match status" value="1"/>
</dbReference>
<dbReference type="Gene3D" id="1.25.10.10">
    <property type="entry name" value="Leucine-rich Repeat Variant"/>
    <property type="match status" value="2"/>
</dbReference>
<evidence type="ECO:0000256" key="6">
    <source>
        <dbReference type="ARBA" id="ARBA00022840"/>
    </source>
</evidence>
<evidence type="ECO:0000313" key="12">
    <source>
        <dbReference type="WBParaSite" id="TCNE_0000618601-mRNA-1"/>
    </source>
</evidence>
<keyword evidence="6" id="KW-0067">ATP-binding</keyword>
<evidence type="ECO:0000313" key="11">
    <source>
        <dbReference type="Proteomes" id="UP000050794"/>
    </source>
</evidence>
<evidence type="ECO:0000256" key="8">
    <source>
        <dbReference type="ARBA" id="ARBA00023242"/>
    </source>
</evidence>
<name>A0A183UCG6_TOXCA</name>
<organism evidence="11 12">
    <name type="scientific">Toxocara canis</name>
    <name type="common">Canine roundworm</name>
    <dbReference type="NCBI Taxonomy" id="6265"/>
    <lineage>
        <taxon>Eukaryota</taxon>
        <taxon>Metazoa</taxon>
        <taxon>Ecdysozoa</taxon>
        <taxon>Nematoda</taxon>
        <taxon>Chromadorea</taxon>
        <taxon>Rhabditida</taxon>
        <taxon>Spirurina</taxon>
        <taxon>Ascaridomorpha</taxon>
        <taxon>Ascaridoidea</taxon>
        <taxon>Toxocaridae</taxon>
        <taxon>Toxocara</taxon>
    </lineage>
</organism>
<dbReference type="GO" id="GO:0017025">
    <property type="term" value="F:TBP-class protein binding"/>
    <property type="evidence" value="ECO:0007669"/>
    <property type="project" value="InterPro"/>
</dbReference>
<feature type="domain" description="Helicase ATP-binding" evidence="9">
    <location>
        <begin position="1167"/>
        <end position="1327"/>
    </location>
</feature>
<dbReference type="SUPFAM" id="SSF48371">
    <property type="entry name" value="ARM repeat"/>
    <property type="match status" value="1"/>
</dbReference>
<dbReference type="EMBL" id="UYWY01019450">
    <property type="protein sequence ID" value="VDM37481.1"/>
    <property type="molecule type" value="Genomic_DNA"/>
</dbReference>
<keyword evidence="2" id="KW-0677">Repeat</keyword>
<accession>A0A183UCG6</accession>
<keyword evidence="4" id="KW-0378">Hydrolase</keyword>
<dbReference type="InterPro" id="IPR038718">
    <property type="entry name" value="SNF2-like_sf"/>
</dbReference>
<dbReference type="SUPFAM" id="SSF52540">
    <property type="entry name" value="P-loop containing nucleoside triphosphate hydrolases"/>
    <property type="match status" value="2"/>
</dbReference>
<evidence type="ECO:0000256" key="1">
    <source>
        <dbReference type="ARBA" id="ARBA00004123"/>
    </source>
</evidence>
<dbReference type="Gene3D" id="3.40.50.10810">
    <property type="entry name" value="Tandem AAA-ATPase domain"/>
    <property type="match status" value="1"/>
</dbReference>
<dbReference type="InterPro" id="IPR014001">
    <property type="entry name" value="Helicase_ATP-bd"/>
</dbReference>
<evidence type="ECO:0000313" key="10">
    <source>
        <dbReference type="EMBL" id="VDM37481.1"/>
    </source>
</evidence>
<dbReference type="PANTHER" id="PTHR36498">
    <property type="entry name" value="TATA-BINDING PROTEIN-ASSOCIATED FACTOR 172"/>
    <property type="match status" value="1"/>
</dbReference>
<comment type="subcellular location">
    <subcellularLocation>
        <location evidence="1">Nucleus</location>
    </subcellularLocation>
</comment>
<dbReference type="PANTHER" id="PTHR36498:SF1">
    <property type="entry name" value="TATA-BINDING PROTEIN-ASSOCIATED FACTOR 172"/>
    <property type="match status" value="1"/>
</dbReference>
<dbReference type="Pfam" id="PF12054">
    <property type="entry name" value="DUF3535"/>
    <property type="match status" value="1"/>
</dbReference>
<reference evidence="10 11" key="2">
    <citation type="submission" date="2018-11" db="EMBL/GenBank/DDBJ databases">
        <authorList>
            <consortium name="Pathogen Informatics"/>
        </authorList>
    </citation>
    <scope>NUCLEOTIDE SEQUENCE [LARGE SCALE GENOMIC DNA]</scope>
</reference>
<evidence type="ECO:0000256" key="7">
    <source>
        <dbReference type="ARBA" id="ARBA00023125"/>
    </source>
</evidence>
<dbReference type="GO" id="GO:0005634">
    <property type="term" value="C:nucleus"/>
    <property type="evidence" value="ECO:0007669"/>
    <property type="project" value="UniProtKB-SubCell"/>
</dbReference>
<keyword evidence="11" id="KW-1185">Reference proteome</keyword>
<dbReference type="SMART" id="SM00487">
    <property type="entry name" value="DEXDc"/>
    <property type="match status" value="1"/>
</dbReference>
<dbReference type="InterPro" id="IPR044972">
    <property type="entry name" value="Mot1"/>
</dbReference>
<dbReference type="CDD" id="cd17999">
    <property type="entry name" value="DEXHc_Mot1"/>
    <property type="match status" value="1"/>
</dbReference>
<dbReference type="CDD" id="cd18793">
    <property type="entry name" value="SF2_C_SNF"/>
    <property type="match status" value="1"/>
</dbReference>
<dbReference type="PROSITE" id="PS51192">
    <property type="entry name" value="HELICASE_ATP_BIND_1"/>
    <property type="match status" value="1"/>
</dbReference>
<dbReference type="InterPro" id="IPR027417">
    <property type="entry name" value="P-loop_NTPase"/>
</dbReference>
<dbReference type="WBParaSite" id="TCNE_0000618601-mRNA-1">
    <property type="protein sequence ID" value="TCNE_0000618601-mRNA-1"/>
    <property type="gene ID" value="TCNE_0000618601"/>
</dbReference>
<evidence type="ECO:0000256" key="5">
    <source>
        <dbReference type="ARBA" id="ARBA00022806"/>
    </source>
</evidence>
<evidence type="ECO:0000259" key="9">
    <source>
        <dbReference type="PROSITE" id="PS51192"/>
    </source>
</evidence>
<sequence length="1755" mass="196930">MPVEEGADRAARLGALLVSRNALIRREAAEALGHFPLTNPQIPSLIRQYLQNCAWETRVDAAEALRFMLKSTPTVTKEVIPCTHLLASLDLFVLVRDYYPLLSCETELVSRMGSSSFGEERRKFMDEQRRFVDEQLSLQPKAGVSCEPFLTQQDFISYSDSENNAEKKLNLETSTLSLNEEEMYDELDVALHRLCTQLLSDLADSKWEIRHGAALAFAAILSTVPSRLSAELINLTTTRFFQTLALDNFIDFASGRSAVGPVREGVADCIAKLIVAYPSEQFVEAVAKHVFALYAMNDASWNESGFARNAEASKHLWFQRQAALLVLKYHFAGPCYHVKFQQFYALITRSFEDSHDEASRSLLYLFTILTFFNYLFFGFLGVRFVVSSAALSAVTALFCKENLKQDVAQLLSHIELVIYRFIETACSAARQQQLMDVDTVIVDLLTLLLTWMQSSETRLPPYSVLISLSRLLNPMLVTRCLKIVSVFSMCFSRQLSVEESGGTFEECSMRVLSSLFRVVLFAAPHDTDHLIEACISCAYCVSAQISLLNRLPCALVETFGRWSACLLLDAKCAQIDVVKHNVGEDADCDRLELMCGDEIRALSDMERIDALITRKVHIARFLAPLLSVIHSFPSMIGDQSLSDATELLITPMLGSPAIMHRLGGALLTHSWFSYNWVVDKRESNPPIFLVALLQRMVQSPAVAYDDEKFFFHYMDSAYKEFVTYCRRKGVRANEIEDIENSGGSVDVYARKVFDACLARIKKDDDRVALNSHYENFNNVVATAKAVMTLNMLRVNALLVSALIAAYPQVISESNTLNPFVKPFMELLRCEENLTVTRHVLNSLPILFRMTSLKKPSPHAKMLKQIVTNLTSCGNHFPQDFELSEPVILSQRPKGSASVRSQNAEFAVRALVAPFACVDFCGLLDFRKCDSSKMMGMYMDAFRVYVDEVRRLHLPIPNVVIEMLPDFKNHHTSKLAALRFCAARCVATIARLEGALSEVLNCVVVPLQKDLRSGVACVSARCGLAELLFFLSELDVEENFWARCSTVSRRRCKTLKKIVWVKEGEGKGQEPCIHEASILKYCVVYLEHPHSPFTFVGSRQTDANEERADSGKSMSKNDVADQEFADCSMDLLLGNPSKLAPLHVENIKGLCQSVTLRPYQQEGIRWMSFLEEYGLSGILADDMGLGKTLQALCLLALKISDKPTAKVLIVCPPTLVGHWCTEWSRYFPNLAPFHKVNEGIKDRKNLVMSEEQFATVASYNSIRACPYFQEVEWYYVILDEGHAIRNPMTQIFKTVTTLRSQNRLILSGTPVQNTPADLWALFQFLMPGYLGSMKQFKVSFLKAINACRNVNASAKEIQDGENALDRLHKAVLPFVLRRLKSDVLEDLPEKIVQDYMCTMTGVQRALYEHIIELCKTGHSHNACSQPQQGLSALEVITELRSCIVHPLLVSPKARNSFNLGEIVGVAAESGKMKALGQLLRECGIGSFEGYTTSEYSVQGNEASSLDAHRALIFCQRLATVQVIAEFFNSGQLGMDIRYSVLDGTVPVSERHAIAENFNNDPGIDHDWNPVKDLQAMDRAHRIGQKRTVNVYRLITEASIEQKILRYQKFKTDTANALVGADNRSLQTMATEQLVELFATEGNSSTSCSGNQLTAACHKLPKRSASEHTLANTNPAEKWNLEDLWDQSQVCRIGLITSLWFLFNLRFPFHQDYDRFDVVNIAMESEGNASLRSLKRHSSEIASTSGALATKQLRRDY</sequence>
<dbReference type="InterPro" id="IPR000330">
    <property type="entry name" value="SNF2_N"/>
</dbReference>
<evidence type="ECO:0000256" key="3">
    <source>
        <dbReference type="ARBA" id="ARBA00022741"/>
    </source>
</evidence>
<dbReference type="InterPro" id="IPR044078">
    <property type="entry name" value="Mot1_ATP-bd"/>
</dbReference>
<evidence type="ECO:0000256" key="2">
    <source>
        <dbReference type="ARBA" id="ARBA00022737"/>
    </source>
</evidence>
<dbReference type="Proteomes" id="UP000050794">
    <property type="component" value="Unassembled WGS sequence"/>
</dbReference>
<dbReference type="GO" id="GO:0004386">
    <property type="term" value="F:helicase activity"/>
    <property type="evidence" value="ECO:0007669"/>
    <property type="project" value="UniProtKB-KW"/>
</dbReference>
<dbReference type="InterPro" id="IPR011989">
    <property type="entry name" value="ARM-like"/>
</dbReference>
<evidence type="ECO:0000256" key="4">
    <source>
        <dbReference type="ARBA" id="ARBA00022801"/>
    </source>
</evidence>
<dbReference type="InterPro" id="IPR022707">
    <property type="entry name" value="Mot1_central_dom"/>
</dbReference>
<protein>
    <submittedName>
        <fullName evidence="12">Helicase ATP-binding domain-containing protein</fullName>
    </submittedName>
</protein>
<reference evidence="12" key="1">
    <citation type="submission" date="2016-06" db="UniProtKB">
        <authorList>
            <consortium name="WormBaseParasite"/>
        </authorList>
    </citation>
    <scope>IDENTIFICATION</scope>
</reference>
<dbReference type="InterPro" id="IPR049730">
    <property type="entry name" value="SNF2/RAD54-like_C"/>
</dbReference>
<keyword evidence="8" id="KW-0539">Nucleus</keyword>
<dbReference type="GO" id="GO:0016887">
    <property type="term" value="F:ATP hydrolysis activity"/>
    <property type="evidence" value="ECO:0007669"/>
    <property type="project" value="InterPro"/>
</dbReference>
<dbReference type="InterPro" id="IPR016024">
    <property type="entry name" value="ARM-type_fold"/>
</dbReference>
<gene>
    <name evidence="10" type="ORF">TCNE_LOCUS6186</name>
</gene>
<keyword evidence="5" id="KW-0347">Helicase</keyword>
<dbReference type="Gene3D" id="3.40.50.300">
    <property type="entry name" value="P-loop containing nucleotide triphosphate hydrolases"/>
    <property type="match status" value="1"/>
</dbReference>
<dbReference type="GO" id="GO:0003677">
    <property type="term" value="F:DNA binding"/>
    <property type="evidence" value="ECO:0007669"/>
    <property type="project" value="UniProtKB-KW"/>
</dbReference>
<keyword evidence="3" id="KW-0547">Nucleotide-binding</keyword>
<keyword evidence="7" id="KW-0238">DNA-binding</keyword>
<dbReference type="GO" id="GO:0005524">
    <property type="term" value="F:ATP binding"/>
    <property type="evidence" value="ECO:0007669"/>
    <property type="project" value="UniProtKB-KW"/>
</dbReference>